<feature type="compositionally biased region" description="Basic and acidic residues" evidence="1">
    <location>
        <begin position="74"/>
        <end position="114"/>
    </location>
</feature>
<dbReference type="RefSeq" id="WP_017822393.1">
    <property type="nucleotide sequence ID" value="NZ_AORC01000004.1"/>
</dbReference>
<comment type="caution">
    <text evidence="2">The sequence shown here is derived from an EMBL/GenBank/DDBJ whole genome shotgun (WGS) entry which is preliminary data.</text>
</comment>
<dbReference type="EMBL" id="AORC01000004">
    <property type="protein sequence ID" value="EYT50332.1"/>
    <property type="molecule type" value="Genomic_DNA"/>
</dbReference>
<proteinExistence type="predicted"/>
<protein>
    <recommendedName>
        <fullName evidence="4">YtxH domain-containing protein</fullName>
    </recommendedName>
</protein>
<feature type="region of interest" description="Disordered" evidence="1">
    <location>
        <begin position="37"/>
        <end position="140"/>
    </location>
</feature>
<reference evidence="2 3" key="1">
    <citation type="journal article" date="2013" name="Genome Announc.">
        <title>Draft genome sequence of an Actinobacterium, Brachybacterium muris strain UCD-AY4.</title>
        <authorList>
            <person name="Lo J.R."/>
            <person name="Lang J.M."/>
            <person name="Darling A.E."/>
            <person name="Eisen J.A."/>
            <person name="Coil D.A."/>
        </authorList>
    </citation>
    <scope>NUCLEOTIDE SEQUENCE [LARGE SCALE GENOMIC DNA]</scope>
    <source>
        <strain evidence="2 3">UCD-AY4</strain>
    </source>
</reference>
<gene>
    <name evidence="2" type="ORF">D641_0103390</name>
</gene>
<keyword evidence="3" id="KW-1185">Reference proteome</keyword>
<evidence type="ECO:0000313" key="2">
    <source>
        <dbReference type="EMBL" id="EYT50332.1"/>
    </source>
</evidence>
<evidence type="ECO:0000313" key="3">
    <source>
        <dbReference type="Proteomes" id="UP000019754"/>
    </source>
</evidence>
<sequence>MKRFLFISGLAIGFVVGSRMGRGPYESLERNAREIVEDPEVQRKAAQARDTAGKAAQDAAETVKEKAPVVAETAKAKAADLADTAKDKASEAKGKAAEKKAEKDAEKDAAKTEDELSESSEDTAAAGGDAEVGEDRPLSS</sequence>
<dbReference type="OrthoDB" id="5125216at2"/>
<dbReference type="Proteomes" id="UP000019754">
    <property type="component" value="Unassembled WGS sequence"/>
</dbReference>
<dbReference type="AlphaFoldDB" id="A0A022KW34"/>
<dbReference type="HOGENOM" id="CLU_1934000_0_0_11"/>
<dbReference type="STRING" id="1249481.D641_0103390"/>
<evidence type="ECO:0008006" key="4">
    <source>
        <dbReference type="Google" id="ProtNLM"/>
    </source>
</evidence>
<name>A0A022KW34_9MICO</name>
<accession>A0A022KW34</accession>
<evidence type="ECO:0000256" key="1">
    <source>
        <dbReference type="SAM" id="MobiDB-lite"/>
    </source>
</evidence>
<organism evidence="2 3">
    <name type="scientific">Brachybacterium muris UCD-AY4</name>
    <dbReference type="NCBI Taxonomy" id="1249481"/>
    <lineage>
        <taxon>Bacteria</taxon>
        <taxon>Bacillati</taxon>
        <taxon>Actinomycetota</taxon>
        <taxon>Actinomycetes</taxon>
        <taxon>Micrococcales</taxon>
        <taxon>Dermabacteraceae</taxon>
        <taxon>Brachybacterium</taxon>
    </lineage>
</organism>